<feature type="domain" description="DUF8188" evidence="1">
    <location>
        <begin position="27"/>
        <end position="196"/>
    </location>
</feature>
<accession>A0A327RYQ2</accession>
<evidence type="ECO:0000259" key="1">
    <source>
        <dbReference type="Pfam" id="PF26603"/>
    </source>
</evidence>
<name>A0A327RYQ2_9SPHI</name>
<dbReference type="AlphaFoldDB" id="A0A327RYQ2"/>
<dbReference type="InterPro" id="IPR058501">
    <property type="entry name" value="DUF8188"/>
</dbReference>
<dbReference type="EMBL" id="QLLR01000046">
    <property type="protein sequence ID" value="RAJ20904.1"/>
    <property type="molecule type" value="Genomic_DNA"/>
</dbReference>
<dbReference type="Proteomes" id="UP000249754">
    <property type="component" value="Unassembled WGS sequence"/>
</dbReference>
<gene>
    <name evidence="2" type="ORF">LY11_05106</name>
</gene>
<dbReference type="OrthoDB" id="761145at2"/>
<comment type="caution">
    <text evidence="2">The sequence shown here is derived from an EMBL/GenBank/DDBJ whole genome shotgun (WGS) entry which is preliminary data.</text>
</comment>
<evidence type="ECO:0000313" key="2">
    <source>
        <dbReference type="EMBL" id="RAJ20904.1"/>
    </source>
</evidence>
<sequence length="199" mass="22920">MNKILYGLFCVGCVLLIYKYSYAHKNDSDRYLDSYKLGIKPIRVLVPKGILSSNIDNDYINYRNYKKGISLIGFKGLSGHIYSYDFLDSASKKNFRIYLFDVPYSKTTNLRSLLPEKPLIVYANQDELKMEGYGVKENPIPVFSFQGVAEPVHITSQAPEAIDGYESLEPTNAEYLHNVETYLKYIMPGDEFKRRFYGI</sequence>
<reference evidence="2 3" key="1">
    <citation type="submission" date="2018-06" db="EMBL/GenBank/DDBJ databases">
        <title>Genomic Encyclopedia of Archaeal and Bacterial Type Strains, Phase II (KMG-II): from individual species to whole genera.</title>
        <authorList>
            <person name="Goeker M."/>
        </authorList>
    </citation>
    <scope>NUCLEOTIDE SEQUENCE [LARGE SCALE GENOMIC DNA]</scope>
    <source>
        <strain evidence="2 3">DSM 14825</strain>
    </source>
</reference>
<dbReference type="Pfam" id="PF26603">
    <property type="entry name" value="DUF8188"/>
    <property type="match status" value="1"/>
</dbReference>
<dbReference type="RefSeq" id="WP_111636384.1">
    <property type="nucleotide sequence ID" value="NZ_QLLR01000046.1"/>
</dbReference>
<proteinExistence type="predicted"/>
<organism evidence="2 3">
    <name type="scientific">Pedobacter cryoconitis</name>
    <dbReference type="NCBI Taxonomy" id="188932"/>
    <lineage>
        <taxon>Bacteria</taxon>
        <taxon>Pseudomonadati</taxon>
        <taxon>Bacteroidota</taxon>
        <taxon>Sphingobacteriia</taxon>
        <taxon>Sphingobacteriales</taxon>
        <taxon>Sphingobacteriaceae</taxon>
        <taxon>Pedobacter</taxon>
    </lineage>
</organism>
<evidence type="ECO:0000313" key="3">
    <source>
        <dbReference type="Proteomes" id="UP000249754"/>
    </source>
</evidence>
<protein>
    <recommendedName>
        <fullName evidence="1">DUF8188 domain-containing protein</fullName>
    </recommendedName>
</protein>